<keyword evidence="3" id="KW-1185">Reference proteome</keyword>
<dbReference type="EMBL" id="CAJGYM010000016">
    <property type="protein sequence ID" value="CAD6190599.1"/>
    <property type="molecule type" value="Genomic_DNA"/>
</dbReference>
<keyword evidence="1" id="KW-0812">Transmembrane</keyword>
<accession>A0A8S1H4F7</accession>
<comment type="caution">
    <text evidence="2">The sequence shown here is derived from an EMBL/GenBank/DDBJ whole genome shotgun (WGS) entry which is preliminary data.</text>
</comment>
<organism evidence="2 3">
    <name type="scientific">Caenorhabditis auriculariae</name>
    <dbReference type="NCBI Taxonomy" id="2777116"/>
    <lineage>
        <taxon>Eukaryota</taxon>
        <taxon>Metazoa</taxon>
        <taxon>Ecdysozoa</taxon>
        <taxon>Nematoda</taxon>
        <taxon>Chromadorea</taxon>
        <taxon>Rhabditida</taxon>
        <taxon>Rhabditina</taxon>
        <taxon>Rhabditomorpha</taxon>
        <taxon>Rhabditoidea</taxon>
        <taxon>Rhabditidae</taxon>
        <taxon>Peloderinae</taxon>
        <taxon>Caenorhabditis</taxon>
    </lineage>
</organism>
<dbReference type="Proteomes" id="UP000835052">
    <property type="component" value="Unassembled WGS sequence"/>
</dbReference>
<reference evidence="2" key="1">
    <citation type="submission" date="2020-10" db="EMBL/GenBank/DDBJ databases">
        <authorList>
            <person name="Kikuchi T."/>
        </authorList>
    </citation>
    <scope>NUCLEOTIDE SEQUENCE</scope>
    <source>
        <strain evidence="2">NKZ352</strain>
    </source>
</reference>
<feature type="transmembrane region" description="Helical" evidence="1">
    <location>
        <begin position="348"/>
        <end position="370"/>
    </location>
</feature>
<dbReference type="OrthoDB" id="5818751at2759"/>
<proteinExistence type="predicted"/>
<protein>
    <submittedName>
        <fullName evidence="2">Uncharacterized protein</fullName>
    </submittedName>
</protein>
<gene>
    <name evidence="2" type="ORF">CAUJ_LOCUS6518</name>
</gene>
<sequence>MRVTCLMLDVKSRKRKKERKTQDTRFLCTRLCNAKHLTGAGLAPRVEMLVLLPIAVTLVSFTTCLPESHFFSLANFIGSEDETPRSRTSAIVEQRTELGRMVLLLCTKTCAKHRSEVPVWVKEFNHARKYEGIEAITYYYHTFRQPLPFFNETILTHMPNLIYFIAQKSFPYNGDPSNKASVMSWLDEIDQMRRIEPTNHLELDAIMSGTTNCSNKYLIIASSEQCPMDYWSNIARVATEYGIFPVHLVLPLPPLMNIILFKRLAYLDPSGCQVLVLLYEDNYSELSGDVNPGAVREWIQVLFPEEEGDCPALQDIFWQPIKDSLTELQLLYFTGEQEIQIFNHRKSYVLVGLTGGVAVIALAMSIFWGLNGSAFAG</sequence>
<evidence type="ECO:0000313" key="3">
    <source>
        <dbReference type="Proteomes" id="UP000835052"/>
    </source>
</evidence>
<name>A0A8S1H4F7_9PELO</name>
<keyword evidence="1" id="KW-1133">Transmembrane helix</keyword>
<keyword evidence="1" id="KW-0472">Membrane</keyword>
<dbReference type="AlphaFoldDB" id="A0A8S1H4F7"/>
<evidence type="ECO:0000256" key="1">
    <source>
        <dbReference type="SAM" id="Phobius"/>
    </source>
</evidence>
<evidence type="ECO:0000313" key="2">
    <source>
        <dbReference type="EMBL" id="CAD6190599.1"/>
    </source>
</evidence>